<evidence type="ECO:0000313" key="1">
    <source>
        <dbReference type="EMBL" id="RGP35429.1"/>
    </source>
</evidence>
<evidence type="ECO:0000313" key="2">
    <source>
        <dbReference type="Proteomes" id="UP000284547"/>
    </source>
</evidence>
<sequence>MSAIRNMNTHQAPDIETFAALRPDLSVGPSYHALPRDALSLIVDVVLGPVQEKCIRIFGGELTDQTNRRTRYTELSEEYDSLVAGFRDRVPDAANTVFTPVKIYGGVACCNLRRGQGAGIEPVAPASWGAASAAAHDTAWR</sequence>
<gene>
    <name evidence="1" type="ORF">D1012_20325</name>
</gene>
<dbReference type="EMBL" id="QWEY01000016">
    <property type="protein sequence ID" value="RGP35429.1"/>
    <property type="molecule type" value="Genomic_DNA"/>
</dbReference>
<dbReference type="AlphaFoldDB" id="A0A411YXG5"/>
<organism evidence="1 2">
    <name type="scientific">Pseudotabrizicola alkalilacus</name>
    <dbReference type="NCBI Taxonomy" id="2305252"/>
    <lineage>
        <taxon>Bacteria</taxon>
        <taxon>Pseudomonadati</taxon>
        <taxon>Pseudomonadota</taxon>
        <taxon>Alphaproteobacteria</taxon>
        <taxon>Rhodobacterales</taxon>
        <taxon>Paracoccaceae</taxon>
        <taxon>Pseudotabrizicola</taxon>
    </lineage>
</organism>
<reference evidence="1 2" key="1">
    <citation type="submission" date="2018-08" db="EMBL/GenBank/DDBJ databases">
        <title>Flavobacterium tibetense sp. nov., isolated from a wetland YonghuCo on Tibetan Plateau.</title>
        <authorList>
            <person name="Phurbu D."/>
            <person name="Lu H."/>
            <person name="Xing P."/>
        </authorList>
    </citation>
    <scope>NUCLEOTIDE SEQUENCE [LARGE SCALE GENOMIC DNA]</scope>
    <source>
        <strain evidence="1 2">DJC</strain>
    </source>
</reference>
<keyword evidence="2" id="KW-1185">Reference proteome</keyword>
<dbReference type="RefSeq" id="WP_118155946.1">
    <property type="nucleotide sequence ID" value="NZ_QWEY01000016.1"/>
</dbReference>
<dbReference type="OrthoDB" id="9793175at2"/>
<dbReference type="Proteomes" id="UP000284547">
    <property type="component" value="Unassembled WGS sequence"/>
</dbReference>
<comment type="caution">
    <text evidence="1">The sequence shown here is derived from an EMBL/GenBank/DDBJ whole genome shotgun (WGS) entry which is preliminary data.</text>
</comment>
<name>A0A411YXG5_9RHOB</name>
<accession>A0A411YXG5</accession>
<protein>
    <submittedName>
        <fullName evidence="1">Uncharacterized protein</fullName>
    </submittedName>
</protein>
<proteinExistence type="predicted"/>
<dbReference type="Gene3D" id="3.40.50.1980">
    <property type="entry name" value="Nitrogenase molybdenum iron protein domain"/>
    <property type="match status" value="1"/>
</dbReference>